<accession>A0A9R1B875</accession>
<gene>
    <name evidence="1" type="ORF">TRITD_6Bv1G045380</name>
</gene>
<proteinExistence type="predicted"/>
<dbReference type="AlphaFoldDB" id="A0A9R1B875"/>
<dbReference type="Gramene" id="TRITD6Bv1G045380.1">
    <property type="protein sequence ID" value="TRITD6Bv1G045380.1"/>
    <property type="gene ID" value="TRITD6Bv1G045380"/>
</dbReference>
<sequence length="100" mass="11602">MSIRTRHRHANWSRPLMGLVTWTPKGTQQNQLEREVHYRLHTDVHDEIAKNTLVALLNDADVSPWFPPSSRLKQSIITVGGQIWPQARSQPQTRSRDHAF</sequence>
<name>A0A9R1B875_TRITD</name>
<organism evidence="1 2">
    <name type="scientific">Triticum turgidum subsp. durum</name>
    <name type="common">Durum wheat</name>
    <name type="synonym">Triticum durum</name>
    <dbReference type="NCBI Taxonomy" id="4567"/>
    <lineage>
        <taxon>Eukaryota</taxon>
        <taxon>Viridiplantae</taxon>
        <taxon>Streptophyta</taxon>
        <taxon>Embryophyta</taxon>
        <taxon>Tracheophyta</taxon>
        <taxon>Spermatophyta</taxon>
        <taxon>Magnoliopsida</taxon>
        <taxon>Liliopsida</taxon>
        <taxon>Poales</taxon>
        <taxon>Poaceae</taxon>
        <taxon>BOP clade</taxon>
        <taxon>Pooideae</taxon>
        <taxon>Triticodae</taxon>
        <taxon>Triticeae</taxon>
        <taxon>Triticinae</taxon>
        <taxon>Triticum</taxon>
    </lineage>
</organism>
<keyword evidence="2" id="KW-1185">Reference proteome</keyword>
<reference evidence="1 2" key="1">
    <citation type="submission" date="2017-09" db="EMBL/GenBank/DDBJ databases">
        <authorList>
            <consortium name="International Durum Wheat Genome Sequencing Consortium (IDWGSC)"/>
            <person name="Milanesi L."/>
        </authorList>
    </citation>
    <scope>NUCLEOTIDE SEQUENCE [LARGE SCALE GENOMIC DNA]</scope>
    <source>
        <strain evidence="2">cv. Svevo</strain>
    </source>
</reference>
<evidence type="ECO:0000313" key="1">
    <source>
        <dbReference type="EMBL" id="VAI55054.1"/>
    </source>
</evidence>
<dbReference type="EMBL" id="LT934122">
    <property type="protein sequence ID" value="VAI55054.1"/>
    <property type="molecule type" value="Genomic_DNA"/>
</dbReference>
<protein>
    <submittedName>
        <fullName evidence="1">Uncharacterized protein</fullName>
    </submittedName>
</protein>
<evidence type="ECO:0000313" key="2">
    <source>
        <dbReference type="Proteomes" id="UP000324705"/>
    </source>
</evidence>
<dbReference type="Proteomes" id="UP000324705">
    <property type="component" value="Chromosome 6B"/>
</dbReference>